<keyword evidence="2" id="KW-1185">Reference proteome</keyword>
<organism evidence="1 2">
    <name type="scientific">Solanum tuberosum</name>
    <name type="common">Potato</name>
    <dbReference type="NCBI Taxonomy" id="4113"/>
    <lineage>
        <taxon>Eukaryota</taxon>
        <taxon>Viridiplantae</taxon>
        <taxon>Streptophyta</taxon>
        <taxon>Embryophyta</taxon>
        <taxon>Tracheophyta</taxon>
        <taxon>Spermatophyta</taxon>
        <taxon>Magnoliopsida</taxon>
        <taxon>eudicotyledons</taxon>
        <taxon>Gunneridae</taxon>
        <taxon>Pentapetalae</taxon>
        <taxon>asterids</taxon>
        <taxon>lamiids</taxon>
        <taxon>Solanales</taxon>
        <taxon>Solanaceae</taxon>
        <taxon>Solanoideae</taxon>
        <taxon>Solaneae</taxon>
        <taxon>Solanum</taxon>
    </lineage>
</organism>
<evidence type="ECO:0000313" key="1">
    <source>
        <dbReference type="EMBL" id="KAH0740380.1"/>
    </source>
</evidence>
<comment type="caution">
    <text evidence="1">The sequence shown here is derived from an EMBL/GenBank/DDBJ whole genome shotgun (WGS) entry which is preliminary data.</text>
</comment>
<gene>
    <name evidence="1" type="ORF">KY290_033423</name>
</gene>
<evidence type="ECO:0000313" key="2">
    <source>
        <dbReference type="Proteomes" id="UP000826656"/>
    </source>
</evidence>
<protein>
    <submittedName>
        <fullName evidence="1">Uncharacterized protein</fullName>
    </submittedName>
</protein>
<reference evidence="1 2" key="1">
    <citation type="journal article" date="2021" name="bioRxiv">
        <title>Chromosome-scale and haplotype-resolved genome assembly of a tetraploid potato cultivar.</title>
        <authorList>
            <person name="Sun H."/>
            <person name="Jiao W.-B."/>
            <person name="Krause K."/>
            <person name="Campoy J.A."/>
            <person name="Goel M."/>
            <person name="Folz-Donahue K."/>
            <person name="Kukat C."/>
            <person name="Huettel B."/>
            <person name="Schneeberger K."/>
        </authorList>
    </citation>
    <scope>NUCLEOTIDE SEQUENCE [LARGE SCALE GENOMIC DNA]</scope>
    <source>
        <strain evidence="1">SolTubOtavaFocal</strain>
        <tissue evidence="1">Leaves</tissue>
    </source>
</reference>
<sequence>MQQQYAAYPVQKNGPAASALRVRLPRSLVRNPDVSILCFIRPCTKLDSSPQSSVKKLVLVQQQPCPPGRNSNMKIWNGPQFPFVSPPFSA</sequence>
<proteinExistence type="predicted"/>
<name>A0ABQ7U0H7_SOLTU</name>
<dbReference type="EMBL" id="JAIVGD010000026">
    <property type="protein sequence ID" value="KAH0740380.1"/>
    <property type="molecule type" value="Genomic_DNA"/>
</dbReference>
<dbReference type="Proteomes" id="UP000826656">
    <property type="component" value="Unassembled WGS sequence"/>
</dbReference>
<accession>A0ABQ7U0H7</accession>